<evidence type="ECO:0000259" key="17">
    <source>
        <dbReference type="PROSITE" id="PS51068"/>
    </source>
</evidence>
<evidence type="ECO:0000256" key="14">
    <source>
        <dbReference type="ARBA" id="ARBA00044632"/>
    </source>
</evidence>
<dbReference type="InterPro" id="IPR015887">
    <property type="entry name" value="DNA_glyclase_Znf_dom_DNA_BS"/>
</dbReference>
<feature type="active site" description="Proton donor; for beta-elimination activity" evidence="15">
    <location>
        <position position="58"/>
    </location>
</feature>
<dbReference type="GO" id="GO:0034039">
    <property type="term" value="F:8-oxo-7,8-dihydroguanine DNA N-glycosylase activity"/>
    <property type="evidence" value="ECO:0007669"/>
    <property type="project" value="TreeGrafter"/>
</dbReference>
<dbReference type="EC" id="3.2.2.23" evidence="15"/>
<comment type="function">
    <text evidence="15">Involved in base excision repair of DNA damaged by oxidation or by mutagenic agents. Acts as DNA glycosylase that recognizes and removes damaged bases. Has a preference for oxidized purines, such as 7,8-dihydro-8-oxoguanine (8-oxoG). Has AP (apurinic/apyrimidinic) lyase activity and introduces nicks in the DNA strand. Cleaves the DNA backbone by beta-delta elimination to generate a single-strand break at the site of the removed base with both 3'- and 5'-phosphates.</text>
</comment>
<evidence type="ECO:0000256" key="3">
    <source>
        <dbReference type="ARBA" id="ARBA00011245"/>
    </source>
</evidence>
<evidence type="ECO:0000256" key="8">
    <source>
        <dbReference type="ARBA" id="ARBA00022833"/>
    </source>
</evidence>
<evidence type="ECO:0000256" key="2">
    <source>
        <dbReference type="ARBA" id="ARBA00009409"/>
    </source>
</evidence>
<dbReference type="InterPro" id="IPR015886">
    <property type="entry name" value="H2TH_FPG"/>
</dbReference>
<dbReference type="SUPFAM" id="SSF46946">
    <property type="entry name" value="S13-like H2TH domain"/>
    <property type="match status" value="1"/>
</dbReference>
<feature type="binding site" evidence="15">
    <location>
        <position position="133"/>
    </location>
    <ligand>
        <name>DNA</name>
        <dbReference type="ChEBI" id="CHEBI:16991"/>
    </ligand>
</feature>
<feature type="active site" description="Proton donor; for delta-elimination activity" evidence="15">
    <location>
        <position position="293"/>
    </location>
</feature>
<keyword evidence="11 15" id="KW-0456">Lyase</keyword>
<evidence type="ECO:0000256" key="6">
    <source>
        <dbReference type="ARBA" id="ARBA00022771"/>
    </source>
</evidence>
<evidence type="ECO:0000256" key="13">
    <source>
        <dbReference type="ARBA" id="ARBA00023295"/>
    </source>
</evidence>
<dbReference type="SUPFAM" id="SSF81624">
    <property type="entry name" value="N-terminal domain of MutM-like DNA repair proteins"/>
    <property type="match status" value="1"/>
</dbReference>
<evidence type="ECO:0000256" key="9">
    <source>
        <dbReference type="ARBA" id="ARBA00023125"/>
    </source>
</evidence>
<keyword evidence="5 15" id="KW-0227">DNA damage</keyword>
<keyword evidence="4 15" id="KW-0479">Metal-binding</keyword>
<dbReference type="CDD" id="cd08966">
    <property type="entry name" value="EcFpg-like_N"/>
    <property type="match status" value="1"/>
</dbReference>
<dbReference type="InterPro" id="IPR012319">
    <property type="entry name" value="FPG_cat"/>
</dbReference>
<evidence type="ECO:0000256" key="1">
    <source>
        <dbReference type="ARBA" id="ARBA00001668"/>
    </source>
</evidence>
<dbReference type="FunFam" id="1.10.8.50:FF:000003">
    <property type="entry name" value="Formamidopyrimidine-DNA glycosylase"/>
    <property type="match status" value="1"/>
</dbReference>
<keyword evidence="8 15" id="KW-0862">Zinc</keyword>
<feature type="active site" description="Proton donor" evidence="15">
    <location>
        <position position="3"/>
    </location>
</feature>
<keyword evidence="6 15" id="KW-0863">Zinc-finger</keyword>
<dbReference type="InterPro" id="IPR000214">
    <property type="entry name" value="Znf_DNA_glyclase/AP_lyase"/>
</dbReference>
<evidence type="ECO:0000256" key="15">
    <source>
        <dbReference type="HAMAP-Rule" id="MF_00103"/>
    </source>
</evidence>
<dbReference type="AlphaFoldDB" id="A0A839Z5V9"/>
<dbReference type="GO" id="GO:0140078">
    <property type="term" value="F:class I DNA-(apurinic or apyrimidinic site) endonuclease activity"/>
    <property type="evidence" value="ECO:0007669"/>
    <property type="project" value="UniProtKB-EC"/>
</dbReference>
<evidence type="ECO:0000259" key="16">
    <source>
        <dbReference type="PROSITE" id="PS51066"/>
    </source>
</evidence>
<dbReference type="PANTHER" id="PTHR22993:SF9">
    <property type="entry name" value="FORMAMIDOPYRIMIDINE-DNA GLYCOSYLASE"/>
    <property type="match status" value="1"/>
</dbReference>
<dbReference type="GO" id="GO:0006284">
    <property type="term" value="P:base-excision repair"/>
    <property type="evidence" value="ECO:0007669"/>
    <property type="project" value="InterPro"/>
</dbReference>
<dbReference type="PROSITE" id="PS51066">
    <property type="entry name" value="ZF_FPG_2"/>
    <property type="match status" value="1"/>
</dbReference>
<dbReference type="Pfam" id="PF06831">
    <property type="entry name" value="H2TH"/>
    <property type="match status" value="1"/>
</dbReference>
<dbReference type="HAMAP" id="MF_00103">
    <property type="entry name" value="Fapy_DNA_glycosyl"/>
    <property type="match status" value="1"/>
</dbReference>
<dbReference type="Gene3D" id="3.20.190.10">
    <property type="entry name" value="MutM-like, N-terminal"/>
    <property type="match status" value="1"/>
</dbReference>
<comment type="caution">
    <text evidence="18">The sequence shown here is derived from an EMBL/GenBank/DDBJ whole genome shotgun (WGS) entry which is preliminary data.</text>
</comment>
<dbReference type="PROSITE" id="PS01242">
    <property type="entry name" value="ZF_FPG_1"/>
    <property type="match status" value="1"/>
</dbReference>
<dbReference type="PROSITE" id="PS51068">
    <property type="entry name" value="FPG_CAT"/>
    <property type="match status" value="1"/>
</dbReference>
<comment type="catalytic activity">
    <reaction evidence="1 15">
        <text>Hydrolysis of DNA containing ring-opened 7-methylguanine residues, releasing 2,6-diamino-4-hydroxy-5-(N-methyl)formamidopyrimidine.</text>
        <dbReference type="EC" id="3.2.2.23"/>
    </reaction>
</comment>
<name>A0A839Z5V9_9HYPH</name>
<keyword evidence="13 15" id="KW-0326">Glycosidase</keyword>
<evidence type="ECO:0000256" key="11">
    <source>
        <dbReference type="ARBA" id="ARBA00023239"/>
    </source>
</evidence>
<dbReference type="PANTHER" id="PTHR22993">
    <property type="entry name" value="FORMAMIDOPYRIMIDINE-DNA GLYCOSYLASE"/>
    <property type="match status" value="1"/>
</dbReference>
<dbReference type="EC" id="4.2.99.18" evidence="15"/>
<feature type="binding site" evidence="15">
    <location>
        <position position="176"/>
    </location>
    <ligand>
        <name>DNA</name>
        <dbReference type="ChEBI" id="CHEBI:16991"/>
    </ligand>
</feature>
<proteinExistence type="inferred from homology"/>
<dbReference type="GO" id="GO:0003684">
    <property type="term" value="F:damaged DNA binding"/>
    <property type="evidence" value="ECO:0007669"/>
    <property type="project" value="InterPro"/>
</dbReference>
<organism evidence="18 19">
    <name type="scientific">Ancylobacter tetraedralis</name>
    <dbReference type="NCBI Taxonomy" id="217068"/>
    <lineage>
        <taxon>Bacteria</taxon>
        <taxon>Pseudomonadati</taxon>
        <taxon>Pseudomonadota</taxon>
        <taxon>Alphaproteobacteria</taxon>
        <taxon>Hyphomicrobiales</taxon>
        <taxon>Xanthobacteraceae</taxon>
        <taxon>Ancylobacter</taxon>
    </lineage>
</organism>
<dbReference type="InterPro" id="IPR020629">
    <property type="entry name" value="FPG_Glyclase"/>
</dbReference>
<protein>
    <recommendedName>
        <fullName evidence="15">Formamidopyrimidine-DNA glycosylase</fullName>
        <shortName evidence="15">Fapy-DNA glycosylase</shortName>
        <ecNumber evidence="15">3.2.2.23</ecNumber>
    </recommendedName>
    <alternativeName>
        <fullName evidence="15">DNA-(apurinic or apyrimidinic site) lyase MutM</fullName>
        <shortName evidence="15">AP lyase MutM</shortName>
        <ecNumber evidence="15">4.2.99.18</ecNumber>
    </alternativeName>
</protein>
<dbReference type="EMBL" id="JACICD010000001">
    <property type="protein sequence ID" value="MBB3769686.1"/>
    <property type="molecule type" value="Genomic_DNA"/>
</dbReference>
<feature type="binding site" evidence="15">
    <location>
        <position position="114"/>
    </location>
    <ligand>
        <name>DNA</name>
        <dbReference type="ChEBI" id="CHEBI:16991"/>
    </ligand>
</feature>
<accession>A0A839Z5V9</accession>
<evidence type="ECO:0000256" key="4">
    <source>
        <dbReference type="ARBA" id="ARBA00022723"/>
    </source>
</evidence>
<dbReference type="NCBIfam" id="TIGR00577">
    <property type="entry name" value="fpg"/>
    <property type="match status" value="1"/>
</dbReference>
<comment type="similarity">
    <text evidence="2 15">Belongs to the FPG family.</text>
</comment>
<dbReference type="GO" id="GO:0008270">
    <property type="term" value="F:zinc ion binding"/>
    <property type="evidence" value="ECO:0007669"/>
    <property type="project" value="UniProtKB-UniRule"/>
</dbReference>
<comment type="subunit">
    <text evidence="3 15">Monomer.</text>
</comment>
<evidence type="ECO:0000313" key="19">
    <source>
        <dbReference type="Proteomes" id="UP000533469"/>
    </source>
</evidence>
<gene>
    <name evidence="15" type="primary">mutM</name>
    <name evidence="15" type="synonym">fpg</name>
    <name evidence="18" type="ORF">FHS55_000272</name>
</gene>
<feature type="domain" description="Formamidopyrimidine-DNA glycosylase catalytic" evidence="17">
    <location>
        <begin position="2"/>
        <end position="136"/>
    </location>
</feature>
<evidence type="ECO:0000256" key="10">
    <source>
        <dbReference type="ARBA" id="ARBA00023204"/>
    </source>
</evidence>
<dbReference type="SUPFAM" id="SSF57716">
    <property type="entry name" value="Glucocorticoid receptor-like (DNA-binding domain)"/>
    <property type="match status" value="1"/>
</dbReference>
<evidence type="ECO:0000313" key="18">
    <source>
        <dbReference type="EMBL" id="MBB3769686.1"/>
    </source>
</evidence>
<keyword evidence="10 15" id="KW-0234">DNA repair</keyword>
<dbReference type="InterPro" id="IPR010979">
    <property type="entry name" value="Ribosomal_uS13-like_H2TH"/>
</dbReference>
<comment type="catalytic activity">
    <reaction evidence="14 15">
        <text>2'-deoxyribonucleotide-(2'-deoxyribose 5'-phosphate)-2'-deoxyribonucleotide-DNA = a 3'-end 2'-deoxyribonucleotide-(2,3-dehydro-2,3-deoxyribose 5'-phosphate)-DNA + a 5'-end 5'-phospho-2'-deoxyribonucleoside-DNA + H(+)</text>
        <dbReference type="Rhea" id="RHEA:66592"/>
        <dbReference type="Rhea" id="RHEA-COMP:13180"/>
        <dbReference type="Rhea" id="RHEA-COMP:16897"/>
        <dbReference type="Rhea" id="RHEA-COMP:17067"/>
        <dbReference type="ChEBI" id="CHEBI:15378"/>
        <dbReference type="ChEBI" id="CHEBI:136412"/>
        <dbReference type="ChEBI" id="CHEBI:157695"/>
        <dbReference type="ChEBI" id="CHEBI:167181"/>
        <dbReference type="EC" id="4.2.99.18"/>
    </reaction>
</comment>
<keyword evidence="9 15" id="KW-0238">DNA-binding</keyword>
<evidence type="ECO:0000256" key="7">
    <source>
        <dbReference type="ARBA" id="ARBA00022801"/>
    </source>
</evidence>
<comment type="cofactor">
    <cofactor evidence="15">
        <name>Zn(2+)</name>
        <dbReference type="ChEBI" id="CHEBI:29105"/>
    </cofactor>
    <text evidence="15">Binds 1 zinc ion per subunit.</text>
</comment>
<feature type="active site" description="Schiff-base intermediate with DNA" evidence="15">
    <location>
        <position position="2"/>
    </location>
</feature>
<dbReference type="RefSeq" id="WP_183187886.1">
    <property type="nucleotide sequence ID" value="NZ_JACICD010000001.1"/>
</dbReference>
<feature type="domain" description="FPG-type" evidence="16">
    <location>
        <begin position="267"/>
        <end position="303"/>
    </location>
</feature>
<keyword evidence="7 15" id="KW-0378">Hydrolase</keyword>
<sequence>MPELPEVETVRRGLAPAMEGRRIREALARRPDLRWPLPERLNERLAGRRIAGLGRRAKYLLIDLDSDAAAANEVLVVHLGMSGSFRIEAGDGAGDRAAEAPGAFHIPRSKAAAHDHVVLRLEHGVDIVYNDPRRFGAMLLVPRTELEAHPLFRDIGPEPLGNGFDAAGLAKALTGRRTPIKAALLDQKIVAGLGNIYVCEALHRAGIAPERLALTLASPTGRATRETRLLVETIRAVLEEAIAAGGSTLRDHSQVDGTLGYFQHTFRAYDREGQPCLAPGCHGSIARLVQAGRSTFYCASCQR</sequence>
<dbReference type="SMART" id="SM01232">
    <property type="entry name" value="H2TH"/>
    <property type="match status" value="1"/>
</dbReference>
<dbReference type="NCBIfam" id="NF002211">
    <property type="entry name" value="PRK01103.1"/>
    <property type="match status" value="1"/>
</dbReference>
<evidence type="ECO:0000256" key="5">
    <source>
        <dbReference type="ARBA" id="ARBA00022763"/>
    </source>
</evidence>
<dbReference type="SMART" id="SM00898">
    <property type="entry name" value="Fapy_DNA_glyco"/>
    <property type="match status" value="1"/>
</dbReference>
<evidence type="ECO:0000256" key="12">
    <source>
        <dbReference type="ARBA" id="ARBA00023268"/>
    </source>
</evidence>
<keyword evidence="12 15" id="KW-0511">Multifunctional enzyme</keyword>
<dbReference type="Proteomes" id="UP000533469">
    <property type="component" value="Unassembled WGS sequence"/>
</dbReference>
<keyword evidence="19" id="KW-1185">Reference proteome</keyword>
<dbReference type="Pfam" id="PF01149">
    <property type="entry name" value="Fapy_DNA_glyco"/>
    <property type="match status" value="1"/>
</dbReference>
<dbReference type="Gene3D" id="1.10.8.50">
    <property type="match status" value="1"/>
</dbReference>
<reference evidence="18 19" key="1">
    <citation type="submission" date="2020-08" db="EMBL/GenBank/DDBJ databases">
        <title>Genomic Encyclopedia of Type Strains, Phase IV (KMG-IV): sequencing the most valuable type-strain genomes for metagenomic binning, comparative biology and taxonomic classification.</title>
        <authorList>
            <person name="Goeker M."/>
        </authorList>
    </citation>
    <scope>NUCLEOTIDE SEQUENCE [LARGE SCALE GENOMIC DNA]</scope>
    <source>
        <strain evidence="18 19">DSM 5895</strain>
    </source>
</reference>
<dbReference type="InterPro" id="IPR035937">
    <property type="entry name" value="FPG_N"/>
</dbReference>